<name>A8LI86_DINSH</name>
<feature type="chain" id="PRO_5002723260" evidence="1">
    <location>
        <begin position="23"/>
        <end position="333"/>
    </location>
</feature>
<dbReference type="eggNOG" id="COG1680">
    <property type="taxonomic scope" value="Bacteria"/>
</dbReference>
<dbReference type="HOGENOM" id="CLU_030169_1_4_5"/>
<dbReference type="KEGG" id="dsh:Dshi_1198"/>
<feature type="domain" description="Beta-lactamase-related" evidence="2">
    <location>
        <begin position="44"/>
        <end position="309"/>
    </location>
</feature>
<feature type="signal peptide" evidence="1">
    <location>
        <begin position="1"/>
        <end position="22"/>
    </location>
</feature>
<keyword evidence="1" id="KW-0732">Signal</keyword>
<keyword evidence="4" id="KW-1185">Reference proteome</keyword>
<dbReference type="Proteomes" id="UP000006833">
    <property type="component" value="Chromosome"/>
</dbReference>
<reference evidence="4" key="1">
    <citation type="journal article" date="2010" name="ISME J.">
        <title>The complete genome sequence of the algal symbiont Dinoroseobacter shibae: a hitchhiker's guide to life in the sea.</title>
        <authorList>
            <person name="Wagner-Dobler I."/>
            <person name="Ballhausen B."/>
            <person name="Berger M."/>
            <person name="Brinkhoff T."/>
            <person name="Buchholz I."/>
            <person name="Bunk B."/>
            <person name="Cypionka H."/>
            <person name="Daniel R."/>
            <person name="Drepper T."/>
            <person name="Gerdts G."/>
            <person name="Hahnke S."/>
            <person name="Han C."/>
            <person name="Jahn D."/>
            <person name="Kalhoefer D."/>
            <person name="Kiss H."/>
            <person name="Klenk H.P."/>
            <person name="Kyrpides N."/>
            <person name="Liebl W."/>
            <person name="Liesegang H."/>
            <person name="Meincke L."/>
            <person name="Pati A."/>
            <person name="Petersen J."/>
            <person name="Piekarski T."/>
            <person name="Pommerenke C."/>
            <person name="Pradella S."/>
            <person name="Pukall R."/>
            <person name="Rabus R."/>
            <person name="Stackebrandt E."/>
            <person name="Thole S."/>
            <person name="Thompson L."/>
            <person name="Tielen P."/>
            <person name="Tomasch J."/>
            <person name="von Jan M."/>
            <person name="Wanphrut N."/>
            <person name="Wichels A."/>
            <person name="Zech H."/>
            <person name="Simon M."/>
        </authorList>
    </citation>
    <scope>NUCLEOTIDE SEQUENCE [LARGE SCALE GENOMIC DNA]</scope>
    <source>
        <strain evidence="4">DSM 16493 / NCIMB 14021 / DFL 12</strain>
    </source>
</reference>
<protein>
    <submittedName>
        <fullName evidence="3">Beta-lactamase</fullName>
    </submittedName>
</protein>
<dbReference type="Gene3D" id="3.40.710.10">
    <property type="entry name" value="DD-peptidase/beta-lactamase superfamily"/>
    <property type="match status" value="1"/>
</dbReference>
<dbReference type="PANTHER" id="PTHR43283">
    <property type="entry name" value="BETA-LACTAMASE-RELATED"/>
    <property type="match status" value="1"/>
</dbReference>
<dbReference type="AlphaFoldDB" id="A8LI86"/>
<dbReference type="OrthoDB" id="9814204at2"/>
<gene>
    <name evidence="3" type="ordered locus">Dshi_1198</name>
</gene>
<evidence type="ECO:0000259" key="2">
    <source>
        <dbReference type="Pfam" id="PF00144"/>
    </source>
</evidence>
<sequence length="333" mass="34732">MITRRTALAFSTAALLAGPARANGTDWTRVRDRARGLDQLHSLTVAQGGTVVLAEALRGPALSRAVPIKSVSKSLVALLLGAAIDRGEIAGVDATLAEVAPQLIPAGADPRVPDLTMADLVTMQAGLERTSGANYGGWVSSRNWVANALSRPMVATPGQGMLYSTGSFHILGAALAEATGLSLLAQMRRRIGAPLGIDIPAWTRDPQGYYLGGNEMSLRPRDLLAIGEMVRLGGAAEGGQVISNGWLSASAIPRTQSRFSGLGYGYGWFLGRADGAEFLLARGYGGQILCIVPDRALTLVITSDPTRPARSGGYFGDLMALLDDAILPAARAA</sequence>
<proteinExistence type="predicted"/>
<organism evidence="3 4">
    <name type="scientific">Dinoroseobacter shibae (strain DSM 16493 / NCIMB 14021 / DFL 12)</name>
    <dbReference type="NCBI Taxonomy" id="398580"/>
    <lineage>
        <taxon>Bacteria</taxon>
        <taxon>Pseudomonadati</taxon>
        <taxon>Pseudomonadota</taxon>
        <taxon>Alphaproteobacteria</taxon>
        <taxon>Rhodobacterales</taxon>
        <taxon>Roseobacteraceae</taxon>
        <taxon>Dinoroseobacter</taxon>
    </lineage>
</organism>
<dbReference type="MEROPS" id="S12.A23"/>
<dbReference type="InterPro" id="IPR012338">
    <property type="entry name" value="Beta-lactam/transpept-like"/>
</dbReference>
<dbReference type="RefSeq" id="WP_012177870.1">
    <property type="nucleotide sequence ID" value="NC_009952.1"/>
</dbReference>
<evidence type="ECO:0000256" key="1">
    <source>
        <dbReference type="SAM" id="SignalP"/>
    </source>
</evidence>
<accession>A8LI86</accession>
<dbReference type="SUPFAM" id="SSF56601">
    <property type="entry name" value="beta-lactamase/transpeptidase-like"/>
    <property type="match status" value="1"/>
</dbReference>
<dbReference type="STRING" id="398580.Dshi_1198"/>
<dbReference type="Pfam" id="PF00144">
    <property type="entry name" value="Beta-lactamase"/>
    <property type="match status" value="1"/>
</dbReference>
<dbReference type="PANTHER" id="PTHR43283:SF7">
    <property type="entry name" value="BETA-LACTAMASE-RELATED DOMAIN-CONTAINING PROTEIN"/>
    <property type="match status" value="1"/>
</dbReference>
<dbReference type="InterPro" id="IPR001466">
    <property type="entry name" value="Beta-lactam-related"/>
</dbReference>
<dbReference type="InterPro" id="IPR050789">
    <property type="entry name" value="Diverse_Enzym_Activities"/>
</dbReference>
<dbReference type="EMBL" id="CP000830">
    <property type="protein sequence ID" value="ABV92940.1"/>
    <property type="molecule type" value="Genomic_DNA"/>
</dbReference>
<evidence type="ECO:0000313" key="3">
    <source>
        <dbReference type="EMBL" id="ABV92940.1"/>
    </source>
</evidence>
<evidence type="ECO:0000313" key="4">
    <source>
        <dbReference type="Proteomes" id="UP000006833"/>
    </source>
</evidence>